<dbReference type="Proteomes" id="UP001142462">
    <property type="component" value="Unassembled WGS sequence"/>
</dbReference>
<reference evidence="2" key="2">
    <citation type="submission" date="2023-01" db="EMBL/GenBank/DDBJ databases">
        <authorList>
            <person name="Sun Q."/>
            <person name="Evtushenko L."/>
        </authorList>
    </citation>
    <scope>NUCLEOTIDE SEQUENCE</scope>
    <source>
        <strain evidence="2">VKM Ac-1020</strain>
    </source>
</reference>
<evidence type="ECO:0000256" key="1">
    <source>
        <dbReference type="SAM" id="SignalP"/>
    </source>
</evidence>
<keyword evidence="1" id="KW-0732">Signal</keyword>
<protein>
    <recommendedName>
        <fullName evidence="4">DNA modification methylase</fullName>
    </recommendedName>
</protein>
<evidence type="ECO:0008006" key="4">
    <source>
        <dbReference type="Google" id="ProtNLM"/>
    </source>
</evidence>
<organism evidence="2 3">
    <name type="scientific">Microbacterium barkeri</name>
    <dbReference type="NCBI Taxonomy" id="33917"/>
    <lineage>
        <taxon>Bacteria</taxon>
        <taxon>Bacillati</taxon>
        <taxon>Actinomycetota</taxon>
        <taxon>Actinomycetes</taxon>
        <taxon>Micrococcales</taxon>
        <taxon>Microbacteriaceae</taxon>
        <taxon>Microbacterium</taxon>
    </lineage>
</organism>
<dbReference type="RefSeq" id="WP_271173586.1">
    <property type="nucleotide sequence ID" value="NZ_BSEJ01000009.1"/>
</dbReference>
<evidence type="ECO:0000313" key="2">
    <source>
        <dbReference type="EMBL" id="GLJ61875.1"/>
    </source>
</evidence>
<keyword evidence="3" id="KW-1185">Reference proteome</keyword>
<dbReference type="AlphaFoldDB" id="A0A9W6H3K1"/>
<reference evidence="2" key="1">
    <citation type="journal article" date="2014" name="Int. J. Syst. Evol. Microbiol.">
        <title>Complete genome sequence of Corynebacterium casei LMG S-19264T (=DSM 44701T), isolated from a smear-ripened cheese.</title>
        <authorList>
            <consortium name="US DOE Joint Genome Institute (JGI-PGF)"/>
            <person name="Walter F."/>
            <person name="Albersmeier A."/>
            <person name="Kalinowski J."/>
            <person name="Ruckert C."/>
        </authorList>
    </citation>
    <scope>NUCLEOTIDE SEQUENCE</scope>
    <source>
        <strain evidence="2">VKM Ac-1020</strain>
    </source>
</reference>
<feature type="signal peptide" evidence="1">
    <location>
        <begin position="1"/>
        <end position="24"/>
    </location>
</feature>
<evidence type="ECO:0000313" key="3">
    <source>
        <dbReference type="Proteomes" id="UP001142462"/>
    </source>
</evidence>
<name>A0A9W6H3K1_9MICO</name>
<sequence length="175" mass="17778">MNTRALASAALAGLVILGATGCQAITSQATTIKYSASDGVNVPDAEGAPVEIRNAVIIADEDGDQGNLAAALVNRTDSAATLTLEWGDESETVRIPAESVVSLGTEETEPLLLDAIDSPAGSTLPVYFQSGDAEGVLTEVPVLDGCLEQFADLVPGGGASDCEKEAPAEHGEEGH</sequence>
<comment type="caution">
    <text evidence="2">The sequence shown here is derived from an EMBL/GenBank/DDBJ whole genome shotgun (WGS) entry which is preliminary data.</text>
</comment>
<accession>A0A9W6H3K1</accession>
<gene>
    <name evidence="2" type="ORF">GCM10017576_20050</name>
</gene>
<dbReference type="PROSITE" id="PS51257">
    <property type="entry name" value="PROKAR_LIPOPROTEIN"/>
    <property type="match status" value="1"/>
</dbReference>
<dbReference type="EMBL" id="BSEJ01000009">
    <property type="protein sequence ID" value="GLJ61875.1"/>
    <property type="molecule type" value="Genomic_DNA"/>
</dbReference>
<feature type="chain" id="PRO_5040728233" description="DNA modification methylase" evidence="1">
    <location>
        <begin position="25"/>
        <end position="175"/>
    </location>
</feature>
<proteinExistence type="predicted"/>